<evidence type="ECO:0000313" key="1">
    <source>
        <dbReference type="EMBL" id="GGA47429.1"/>
    </source>
</evidence>
<organism evidence="1 2">
    <name type="scientific">Paenibacillus physcomitrellae</name>
    <dbReference type="NCBI Taxonomy" id="1619311"/>
    <lineage>
        <taxon>Bacteria</taxon>
        <taxon>Bacillati</taxon>
        <taxon>Bacillota</taxon>
        <taxon>Bacilli</taxon>
        <taxon>Bacillales</taxon>
        <taxon>Paenibacillaceae</taxon>
        <taxon>Paenibacillus</taxon>
    </lineage>
</organism>
<dbReference type="RefSeq" id="WP_094094729.1">
    <property type="nucleotide sequence ID" value="NZ_BMHF01000015.1"/>
</dbReference>
<protein>
    <recommendedName>
        <fullName evidence="3">YheC/YheD family protein</fullName>
    </recommendedName>
</protein>
<comment type="caution">
    <text evidence="1">The sequence shown here is derived from an EMBL/GenBank/DDBJ whole genome shotgun (WGS) entry which is preliminary data.</text>
</comment>
<gene>
    <name evidence="1" type="ORF">GCM10010917_35940</name>
</gene>
<dbReference type="EMBL" id="BMHF01000015">
    <property type="protein sequence ID" value="GGA47429.1"/>
    <property type="molecule type" value="Genomic_DNA"/>
</dbReference>
<evidence type="ECO:0000313" key="2">
    <source>
        <dbReference type="Proteomes" id="UP000609323"/>
    </source>
</evidence>
<sequence>MSIQRVSSKWEKTKVLTRSSWLNGYIPDTRPYSAEQLQVMLEQYNTVFIKPDRGTYGIGVMSVERYQDNPSSPDSPWLYKLRYGIESRVFNTPAEMNTILTERINGKFYVIQRGIHLLTHESRKFDLRVLVQKNLKGAWETTGFIGRVAGPQKIVTNHHNGGKIKPIEDLFKDYLDAKGLAALIHELRVLGSKVGYQLEKKYPRLKEIGLDIAVDGEFRPWLLEVNTLPALFPFKRLADKTIYQKIQKYAQAYGRLRKKKTS</sequence>
<dbReference type="Pfam" id="PF14398">
    <property type="entry name" value="ATPgrasp_YheCD"/>
    <property type="match status" value="1"/>
</dbReference>
<evidence type="ECO:0008006" key="3">
    <source>
        <dbReference type="Google" id="ProtNLM"/>
    </source>
</evidence>
<dbReference type="Proteomes" id="UP000609323">
    <property type="component" value="Unassembled WGS sequence"/>
</dbReference>
<dbReference type="Gene3D" id="3.30.470.20">
    <property type="entry name" value="ATP-grasp fold, B domain"/>
    <property type="match status" value="1"/>
</dbReference>
<reference evidence="2" key="1">
    <citation type="journal article" date="2019" name="Int. J. Syst. Evol. Microbiol.">
        <title>The Global Catalogue of Microorganisms (GCM) 10K type strain sequencing project: providing services to taxonomists for standard genome sequencing and annotation.</title>
        <authorList>
            <consortium name="The Broad Institute Genomics Platform"/>
            <consortium name="The Broad Institute Genome Sequencing Center for Infectious Disease"/>
            <person name="Wu L."/>
            <person name="Ma J."/>
        </authorList>
    </citation>
    <scope>NUCLEOTIDE SEQUENCE [LARGE SCALE GENOMIC DNA]</scope>
    <source>
        <strain evidence="2">CGMCC 1.15044</strain>
    </source>
</reference>
<keyword evidence="2" id="KW-1185">Reference proteome</keyword>
<name>A0ABQ1GPC5_9BACL</name>
<dbReference type="InterPro" id="IPR026838">
    <property type="entry name" value="YheC/D"/>
</dbReference>
<proteinExistence type="predicted"/>
<dbReference type="SUPFAM" id="SSF56059">
    <property type="entry name" value="Glutathione synthetase ATP-binding domain-like"/>
    <property type="match status" value="1"/>
</dbReference>
<accession>A0ABQ1GPC5</accession>